<evidence type="ECO:0000259" key="2">
    <source>
        <dbReference type="SMART" id="SM00460"/>
    </source>
</evidence>
<reference evidence="3 4" key="1">
    <citation type="journal article" date="2016" name="Environ. Microbiol.">
        <title>Genomic resolution of a cold subsurface aquifer community provides metabolic insights for novel microbes adapted to high CO concentrations.</title>
        <authorList>
            <person name="Probst A.J."/>
            <person name="Castelle C.J."/>
            <person name="Singh A."/>
            <person name="Brown C.T."/>
            <person name="Anantharaman K."/>
            <person name="Sharon I."/>
            <person name="Hug L.A."/>
            <person name="Burstein D."/>
            <person name="Emerson J.B."/>
            <person name="Thomas B.C."/>
            <person name="Banfield J.F."/>
        </authorList>
    </citation>
    <scope>NUCLEOTIDE SEQUENCE [LARGE SCALE GENOMIC DNA]</scope>
    <source>
        <strain evidence="3">CG1_02_38_46</strain>
    </source>
</reference>
<keyword evidence="1" id="KW-0812">Transmembrane</keyword>
<dbReference type="Proteomes" id="UP000182278">
    <property type="component" value="Unassembled WGS sequence"/>
</dbReference>
<keyword evidence="1" id="KW-1133">Transmembrane helix</keyword>
<evidence type="ECO:0000313" key="4">
    <source>
        <dbReference type="Proteomes" id="UP000182278"/>
    </source>
</evidence>
<evidence type="ECO:0000256" key="1">
    <source>
        <dbReference type="SAM" id="Phobius"/>
    </source>
</evidence>
<name>A0A1J4SGX2_9BACT</name>
<evidence type="ECO:0000313" key="3">
    <source>
        <dbReference type="EMBL" id="OIN97318.1"/>
    </source>
</evidence>
<organism evidence="3 4">
    <name type="scientific">Candidatus Desantisbacteria bacterium CG1_02_38_46</name>
    <dbReference type="NCBI Taxonomy" id="1817893"/>
    <lineage>
        <taxon>Bacteria</taxon>
        <taxon>Candidatus Desantisiibacteriota</taxon>
    </lineage>
</organism>
<accession>A0A1J4SGX2</accession>
<dbReference type="PANTHER" id="PTHR33490:SF3">
    <property type="entry name" value="CONSERVED INTEGRAL MEMBRANE PROTEIN"/>
    <property type="match status" value="1"/>
</dbReference>
<dbReference type="PANTHER" id="PTHR33490">
    <property type="entry name" value="BLR5614 PROTEIN-RELATED"/>
    <property type="match status" value="1"/>
</dbReference>
<dbReference type="Gene3D" id="3.10.620.30">
    <property type="match status" value="1"/>
</dbReference>
<dbReference type="Pfam" id="PF01841">
    <property type="entry name" value="Transglut_core"/>
    <property type="match status" value="1"/>
</dbReference>
<keyword evidence="1" id="KW-0472">Membrane</keyword>
<dbReference type="InterPro" id="IPR038765">
    <property type="entry name" value="Papain-like_cys_pep_sf"/>
</dbReference>
<feature type="domain" description="Transglutaminase-like" evidence="2">
    <location>
        <begin position="405"/>
        <end position="475"/>
    </location>
</feature>
<dbReference type="SUPFAM" id="SSF54001">
    <property type="entry name" value="Cysteine proteinases"/>
    <property type="match status" value="1"/>
</dbReference>
<dbReference type="InterPro" id="IPR002931">
    <property type="entry name" value="Transglutaminase-like"/>
</dbReference>
<proteinExistence type="predicted"/>
<gene>
    <name evidence="3" type="ORF">AUJ66_03755</name>
</gene>
<comment type="caution">
    <text evidence="3">The sequence shown here is derived from an EMBL/GenBank/DDBJ whole genome shotgun (WGS) entry which is preliminary data.</text>
</comment>
<dbReference type="AlphaFoldDB" id="A0A1J4SGX2"/>
<sequence length="513" mass="58857">MKKVIHIGVITFWVIMMSLLILRNLPRKGKDEIRLTKISMDEEKMERDNWMGIYLKDKKIGYSHFVVTKEKMKNEDVYQVVDETFMKLKFGEQTYDAFITGKALLKKDLTPISFSMDIFTNVYKVAISGEIKGNKINVEILSGGSTFKKTFPFTKSTHLPMLLNIILPKQKLEIGKPYRLTLFDPEILAGDQYIIIILKKKEKIGNEDVMLIEKEYKGMKTTSWINMKGETIKEEDEFGMKILREPKEIALAKGKIEPCEIVKMSSIPSNMFIPAARKLSYLKVRMRGLRDFLIPDTLRQKAKKENGEVIVEIASAQRQEVAKWQSIPPAPELRRAGAESESEKYRQYLLPGPFIQSNDEKIVNMAVEITQDETQPWKKAKKLNQWVFNNIEKIPTFSIPSALSVLKEKKGDCNEHAVLLVALARACKIPSRITVGLAYLPPSGITLPDDKGSFFYHAWAEVYISEEWRELDPTFGQDIVDATHIKLLDGDMDKQVEILRVIGKLKIKVEDFK</sequence>
<feature type="transmembrane region" description="Helical" evidence="1">
    <location>
        <begin position="6"/>
        <end position="25"/>
    </location>
</feature>
<protein>
    <recommendedName>
        <fullName evidence="2">Transglutaminase-like domain-containing protein</fullName>
    </recommendedName>
</protein>
<dbReference type="STRING" id="1817893.AUJ66_03755"/>
<dbReference type="EMBL" id="MNUO01000053">
    <property type="protein sequence ID" value="OIN97318.1"/>
    <property type="molecule type" value="Genomic_DNA"/>
</dbReference>
<dbReference type="SMART" id="SM00460">
    <property type="entry name" value="TGc"/>
    <property type="match status" value="1"/>
</dbReference>